<dbReference type="Gene3D" id="3.90.1200.10">
    <property type="match status" value="1"/>
</dbReference>
<evidence type="ECO:0000259" key="1">
    <source>
        <dbReference type="Pfam" id="PF01636"/>
    </source>
</evidence>
<proteinExistence type="predicted"/>
<dbReference type="RefSeq" id="WP_179561833.1">
    <property type="nucleotide sequence ID" value="NZ_BAABBJ010000015.1"/>
</dbReference>
<comment type="caution">
    <text evidence="2">The sequence shown here is derived from an EMBL/GenBank/DDBJ whole genome shotgun (WGS) entry which is preliminary data.</text>
</comment>
<reference evidence="2 3" key="1">
    <citation type="submission" date="2019-07" db="EMBL/GenBank/DDBJ databases">
        <title>Whole genome shotgun sequence of Cellulomonas soli NBRC 109434.</title>
        <authorList>
            <person name="Hosoyama A."/>
            <person name="Uohara A."/>
            <person name="Ohji S."/>
            <person name="Ichikawa N."/>
        </authorList>
    </citation>
    <scope>NUCLEOTIDE SEQUENCE [LARGE SCALE GENOMIC DNA]</scope>
    <source>
        <strain evidence="2 3">NBRC 109434</strain>
    </source>
</reference>
<dbReference type="InterPro" id="IPR011009">
    <property type="entry name" value="Kinase-like_dom_sf"/>
</dbReference>
<organism evidence="2 3">
    <name type="scientific">Cellulomonas soli</name>
    <dbReference type="NCBI Taxonomy" id="931535"/>
    <lineage>
        <taxon>Bacteria</taxon>
        <taxon>Bacillati</taxon>
        <taxon>Actinomycetota</taxon>
        <taxon>Actinomycetes</taxon>
        <taxon>Micrococcales</taxon>
        <taxon>Cellulomonadaceae</taxon>
        <taxon>Cellulomonas</taxon>
    </lineage>
</organism>
<protein>
    <recommendedName>
        <fullName evidence="1">Aminoglycoside phosphotransferase domain-containing protein</fullName>
    </recommendedName>
</protein>
<dbReference type="EMBL" id="BKAL01000002">
    <property type="protein sequence ID" value="GEP68065.1"/>
    <property type="molecule type" value="Genomic_DNA"/>
</dbReference>
<dbReference type="SUPFAM" id="SSF56112">
    <property type="entry name" value="Protein kinase-like (PK-like)"/>
    <property type="match status" value="1"/>
</dbReference>
<keyword evidence="3" id="KW-1185">Reference proteome</keyword>
<name>A0A512PA38_9CELL</name>
<evidence type="ECO:0000313" key="3">
    <source>
        <dbReference type="Proteomes" id="UP000321798"/>
    </source>
</evidence>
<feature type="domain" description="Aminoglycoside phosphotransferase" evidence="1">
    <location>
        <begin position="13"/>
        <end position="103"/>
    </location>
</feature>
<dbReference type="Pfam" id="PF01636">
    <property type="entry name" value="APH"/>
    <property type="match status" value="2"/>
</dbReference>
<accession>A0A512PA38</accession>
<feature type="domain" description="Aminoglycoside phosphotransferase" evidence="1">
    <location>
        <begin position="107"/>
        <end position="149"/>
    </location>
</feature>
<sequence>MNVIARGREAEILDAGGGLVLRRYLDRRDTSAEVALHRHVAAHGYPVPHLVAGAPGGMLLERVEGPTLLEALVSGQVDVDDAALTLADLHRRLHRLPVPPGTLQGDCVLHLDLHPANVLLADRGPVVIDWASGAVGHRDLDVTQTAMVLAEVVVAGIAADSGDVASSPVPTDVVRRLLGAYLVADHGGSPVARLEEIVARRLRDGMRPAAVTAAAAHLRTLVGT</sequence>
<gene>
    <name evidence="2" type="ORF">CSO01_07800</name>
</gene>
<evidence type="ECO:0000313" key="2">
    <source>
        <dbReference type="EMBL" id="GEP68065.1"/>
    </source>
</evidence>
<dbReference type="InterPro" id="IPR002575">
    <property type="entry name" value="Aminoglycoside_PTrfase"/>
</dbReference>
<dbReference type="AlphaFoldDB" id="A0A512PA38"/>
<dbReference type="Proteomes" id="UP000321798">
    <property type="component" value="Unassembled WGS sequence"/>
</dbReference>